<accession>A0A8J2SKN2</accession>
<evidence type="ECO:0000256" key="6">
    <source>
        <dbReference type="PROSITE-ProRule" id="PRU00239"/>
    </source>
</evidence>
<comment type="caution">
    <text evidence="9">The sequence shown here is derived from an EMBL/GenBank/DDBJ whole genome shotgun (WGS) entry which is preliminary data.</text>
</comment>
<evidence type="ECO:0000259" key="8">
    <source>
        <dbReference type="PROSITE" id="PS50203"/>
    </source>
</evidence>
<dbReference type="CDD" id="cd00044">
    <property type="entry name" value="CysPc"/>
    <property type="match status" value="1"/>
</dbReference>
<dbReference type="GO" id="GO:0006508">
    <property type="term" value="P:proteolysis"/>
    <property type="evidence" value="ECO:0007669"/>
    <property type="project" value="UniProtKB-KW"/>
</dbReference>
<feature type="active site" evidence="5 6">
    <location>
        <position position="167"/>
    </location>
</feature>
<dbReference type="InterPro" id="IPR022684">
    <property type="entry name" value="Calpain_cysteine_protease"/>
</dbReference>
<evidence type="ECO:0000256" key="1">
    <source>
        <dbReference type="ARBA" id="ARBA00007623"/>
    </source>
</evidence>
<feature type="compositionally biased region" description="Acidic residues" evidence="7">
    <location>
        <begin position="72"/>
        <end position="83"/>
    </location>
</feature>
<organism evidence="9 10">
    <name type="scientific">Pelagomonas calceolata</name>
    <dbReference type="NCBI Taxonomy" id="35677"/>
    <lineage>
        <taxon>Eukaryota</taxon>
        <taxon>Sar</taxon>
        <taxon>Stramenopiles</taxon>
        <taxon>Ochrophyta</taxon>
        <taxon>Pelagophyceae</taxon>
        <taxon>Pelagomonadales</taxon>
        <taxon>Pelagomonadaceae</taxon>
        <taxon>Pelagomonas</taxon>
    </lineage>
</organism>
<keyword evidence="10" id="KW-1185">Reference proteome</keyword>
<protein>
    <recommendedName>
        <fullName evidence="8">Calpain catalytic domain-containing protein</fullName>
    </recommendedName>
</protein>
<dbReference type="AlphaFoldDB" id="A0A8J2SKN2"/>
<keyword evidence="4 6" id="KW-0788">Thiol protease</keyword>
<dbReference type="GO" id="GO:0004198">
    <property type="term" value="F:calcium-dependent cysteine-type endopeptidase activity"/>
    <property type="evidence" value="ECO:0007669"/>
    <property type="project" value="InterPro"/>
</dbReference>
<keyword evidence="2 6" id="KW-0645">Protease</keyword>
<feature type="active site" evidence="5 6">
    <location>
        <position position="322"/>
    </location>
</feature>
<sequence length="667" mass="72431">MGSQQSVAGELQGLHEKCVDALAEPSKGAQDAARLRALLGDVLTAIGRLQGVESDDEALRTSDGVSENLDLGNDDEGDEDEDDAVDELAPVDADAVIRRGEVWSDPTFPANEASLGLRDDVDEGRGPESRGWGGVAWERCGELFKQCRLFKNAPSPFDVAQGGLGDCYLLSALCVLAERPARIYKLFETTELNTAGLVGARLYLHGEERLVLVDDQLPTRGDNLFFARSRTEGEMWVSMFEKAFAKAYGSYANIEMGSTARTLETLTGAPSTTTTIRGRDAAAATAMFETIDGALKRRHVVCLGMGDHPQDLQRLVGIVEKHAYACLGSAEVQGERLVRIRNPWADGTEYRGKWSDDSEEWTPELRRDLDHGVAADGVFWMAIEDVVGLFDDVVVCAVDDHAHYCHSPRAALPDAKTRLLAFELRPLRTAHVVVTCRQPDTRDDDAATGYHAVRAAVYRLPDANSPAAKRVGASGGEDHTYLVARDVVAADATLHANRSYIVVVETFEDRERLGPLDGTCVVSTYGGATCAIAPLAPKQGDLAQATCALAFTRFAKDARESNYGDDAPSVTLRTWSRRGESLYTMLYANASEGLVLKERVTFELENCQVYRATLDADGDAVVALTAVDPTVKVTLAPGAATLLLIRKSPDAQSFGYNYRRAYSIRGR</sequence>
<evidence type="ECO:0000256" key="4">
    <source>
        <dbReference type="ARBA" id="ARBA00022807"/>
    </source>
</evidence>
<keyword evidence="3 6" id="KW-0378">Hydrolase</keyword>
<evidence type="ECO:0000256" key="7">
    <source>
        <dbReference type="SAM" id="MobiDB-lite"/>
    </source>
</evidence>
<dbReference type="InterPro" id="IPR001300">
    <property type="entry name" value="Peptidase_C2_calpain_cat"/>
</dbReference>
<evidence type="ECO:0000256" key="5">
    <source>
        <dbReference type="PIRSR" id="PIRSR622684-1"/>
    </source>
</evidence>
<dbReference type="Gene3D" id="3.90.70.10">
    <property type="entry name" value="Cysteine proteinases"/>
    <property type="match status" value="1"/>
</dbReference>
<name>A0A8J2SKN2_9STRA</name>
<dbReference type="PANTHER" id="PTHR10183:SF379">
    <property type="entry name" value="CALPAIN-5"/>
    <property type="match status" value="1"/>
</dbReference>
<feature type="domain" description="Calpain catalytic" evidence="8">
    <location>
        <begin position="102"/>
        <end position="399"/>
    </location>
</feature>
<dbReference type="OrthoDB" id="152370at2759"/>
<feature type="active site" evidence="5 6">
    <location>
        <position position="342"/>
    </location>
</feature>
<comment type="similarity">
    <text evidence="1">Belongs to the peptidase C2 family.</text>
</comment>
<dbReference type="EMBL" id="CAKKNE010000004">
    <property type="protein sequence ID" value="CAH0374743.1"/>
    <property type="molecule type" value="Genomic_DNA"/>
</dbReference>
<dbReference type="Proteomes" id="UP000789595">
    <property type="component" value="Unassembled WGS sequence"/>
</dbReference>
<dbReference type="SMART" id="SM00230">
    <property type="entry name" value="CysPc"/>
    <property type="match status" value="1"/>
</dbReference>
<dbReference type="Pfam" id="PF00648">
    <property type="entry name" value="Peptidase_C2"/>
    <property type="match status" value="1"/>
</dbReference>
<dbReference type="PRINTS" id="PR00704">
    <property type="entry name" value="CALPAIN"/>
</dbReference>
<dbReference type="InterPro" id="IPR038765">
    <property type="entry name" value="Papain-like_cys_pep_sf"/>
</dbReference>
<evidence type="ECO:0000256" key="3">
    <source>
        <dbReference type="ARBA" id="ARBA00022801"/>
    </source>
</evidence>
<dbReference type="PANTHER" id="PTHR10183">
    <property type="entry name" value="CALPAIN"/>
    <property type="match status" value="1"/>
</dbReference>
<dbReference type="PROSITE" id="PS50203">
    <property type="entry name" value="CALPAIN_CAT"/>
    <property type="match status" value="1"/>
</dbReference>
<evidence type="ECO:0000313" key="10">
    <source>
        <dbReference type="Proteomes" id="UP000789595"/>
    </source>
</evidence>
<gene>
    <name evidence="9" type="ORF">PECAL_4P20430</name>
</gene>
<reference evidence="9" key="1">
    <citation type="submission" date="2021-11" db="EMBL/GenBank/DDBJ databases">
        <authorList>
            <consortium name="Genoscope - CEA"/>
            <person name="William W."/>
        </authorList>
    </citation>
    <scope>NUCLEOTIDE SEQUENCE</scope>
</reference>
<evidence type="ECO:0000313" key="9">
    <source>
        <dbReference type="EMBL" id="CAH0374743.1"/>
    </source>
</evidence>
<proteinExistence type="inferred from homology"/>
<feature type="region of interest" description="Disordered" evidence="7">
    <location>
        <begin position="53"/>
        <end position="83"/>
    </location>
</feature>
<dbReference type="SUPFAM" id="SSF54001">
    <property type="entry name" value="Cysteine proteinases"/>
    <property type="match status" value="1"/>
</dbReference>
<evidence type="ECO:0000256" key="2">
    <source>
        <dbReference type="ARBA" id="ARBA00022670"/>
    </source>
</evidence>